<dbReference type="PANTHER" id="PTHR34203">
    <property type="entry name" value="METHYLTRANSFERASE, FKBM FAMILY PROTEIN"/>
    <property type="match status" value="1"/>
</dbReference>
<dbReference type="SUPFAM" id="SSF53335">
    <property type="entry name" value="S-adenosyl-L-methionine-dependent methyltransferases"/>
    <property type="match status" value="1"/>
</dbReference>
<name>A0A917BPI2_9ACTN</name>
<protein>
    <recommendedName>
        <fullName evidence="1">Methyltransferase FkbM domain-containing protein</fullName>
    </recommendedName>
</protein>
<gene>
    <name evidence="2" type="ORF">GCM10011519_27170</name>
</gene>
<dbReference type="AlphaFoldDB" id="A0A917BPI2"/>
<keyword evidence="3" id="KW-1185">Reference proteome</keyword>
<dbReference type="EMBL" id="BMKQ01000001">
    <property type="protein sequence ID" value="GGF51713.1"/>
    <property type="molecule type" value="Genomic_DNA"/>
</dbReference>
<evidence type="ECO:0000313" key="3">
    <source>
        <dbReference type="Proteomes" id="UP000649179"/>
    </source>
</evidence>
<dbReference type="InterPro" id="IPR029063">
    <property type="entry name" value="SAM-dependent_MTases_sf"/>
</dbReference>
<dbReference type="RefSeq" id="WP_188780260.1">
    <property type="nucleotide sequence ID" value="NZ_BMKQ01000001.1"/>
</dbReference>
<dbReference type="InterPro" id="IPR052514">
    <property type="entry name" value="SAM-dependent_MTase"/>
</dbReference>
<sequence length="315" mass="33343">MHRSLARAAETALHVRAVERVLVAAAHRLPTGRLHRFLAAQHRLPARVEVTHDRGVFTMATGTPTCLVAQLVWLHGSLGFEPPLPRVVPALAGPGPSAVVGANSGYYVMLLAQATGAGVTAYEPFPPALDRLRENLADNRLTDVRVRPCAASDAPGTMPLHVPPTDHGLLEGSASLDPAFKARHSGSVAVEVVTLDDDLGDAPELLLVDVEGFEAQALAGAREVLRTARPFLVVEIGDESLDAVADSLAGLDYVPFEITPGGLVEQDRLAVPAVTQEVAGSVGRTTYWNAVLAPRERLPQLRERLAGVIPVTGTP</sequence>
<dbReference type="PANTHER" id="PTHR34203:SF15">
    <property type="entry name" value="SLL1173 PROTEIN"/>
    <property type="match status" value="1"/>
</dbReference>
<evidence type="ECO:0000313" key="2">
    <source>
        <dbReference type="EMBL" id="GGF51713.1"/>
    </source>
</evidence>
<evidence type="ECO:0000259" key="1">
    <source>
        <dbReference type="Pfam" id="PF05050"/>
    </source>
</evidence>
<dbReference type="Gene3D" id="3.40.50.150">
    <property type="entry name" value="Vaccinia Virus protein VP39"/>
    <property type="match status" value="1"/>
</dbReference>
<reference evidence="2" key="2">
    <citation type="submission" date="2020-09" db="EMBL/GenBank/DDBJ databases">
        <authorList>
            <person name="Sun Q."/>
            <person name="Zhou Y."/>
        </authorList>
    </citation>
    <scope>NUCLEOTIDE SEQUENCE</scope>
    <source>
        <strain evidence="2">CGMCC 1.16067</strain>
    </source>
</reference>
<comment type="caution">
    <text evidence="2">The sequence shown here is derived from an EMBL/GenBank/DDBJ whole genome shotgun (WGS) entry which is preliminary data.</text>
</comment>
<organism evidence="2 3">
    <name type="scientific">Marmoricola endophyticus</name>
    <dbReference type="NCBI Taxonomy" id="2040280"/>
    <lineage>
        <taxon>Bacteria</taxon>
        <taxon>Bacillati</taxon>
        <taxon>Actinomycetota</taxon>
        <taxon>Actinomycetes</taxon>
        <taxon>Propionibacteriales</taxon>
        <taxon>Nocardioidaceae</taxon>
        <taxon>Marmoricola</taxon>
    </lineage>
</organism>
<dbReference type="Proteomes" id="UP000649179">
    <property type="component" value="Unassembled WGS sequence"/>
</dbReference>
<dbReference type="InterPro" id="IPR006342">
    <property type="entry name" value="FkbM_mtfrase"/>
</dbReference>
<reference evidence="2" key="1">
    <citation type="journal article" date="2014" name="Int. J. Syst. Evol. Microbiol.">
        <title>Complete genome sequence of Corynebacterium casei LMG S-19264T (=DSM 44701T), isolated from a smear-ripened cheese.</title>
        <authorList>
            <consortium name="US DOE Joint Genome Institute (JGI-PGF)"/>
            <person name="Walter F."/>
            <person name="Albersmeier A."/>
            <person name="Kalinowski J."/>
            <person name="Ruckert C."/>
        </authorList>
    </citation>
    <scope>NUCLEOTIDE SEQUENCE</scope>
    <source>
        <strain evidence="2">CGMCC 1.16067</strain>
    </source>
</reference>
<accession>A0A917BPI2</accession>
<dbReference type="NCBIfam" id="TIGR01444">
    <property type="entry name" value="fkbM_fam"/>
    <property type="match status" value="1"/>
</dbReference>
<dbReference type="Pfam" id="PF05050">
    <property type="entry name" value="Methyltransf_21"/>
    <property type="match status" value="1"/>
</dbReference>
<feature type="domain" description="Methyltransferase FkbM" evidence="1">
    <location>
        <begin position="100"/>
        <end position="253"/>
    </location>
</feature>
<proteinExistence type="predicted"/>